<protein>
    <recommendedName>
        <fullName evidence="13 14">Replicative DNA helicase</fullName>
        <ecNumber evidence="13 14">5.6.2.3</ecNumber>
    </recommendedName>
</protein>
<dbReference type="PANTHER" id="PTHR30153">
    <property type="entry name" value="REPLICATIVE DNA HELICASE DNAB"/>
    <property type="match status" value="1"/>
</dbReference>
<keyword evidence="10" id="KW-0413">Isomerase</keyword>
<comment type="subunit">
    <text evidence="2">Homohexamer.</text>
</comment>
<reference evidence="16 17" key="1">
    <citation type="journal article" date="2016" name="Environ. Microbiol.">
        <title>New Methyloceanibacter diversity from North Sea sediments includes methanotroph containing solely the soluble methane monooxygenase.</title>
        <authorList>
            <person name="Vekeman B."/>
            <person name="Kerckhof F.M."/>
            <person name="Cremers G."/>
            <person name="de Vos P."/>
            <person name="Vandamme P."/>
            <person name="Boon N."/>
            <person name="Op den Camp H.J."/>
            <person name="Heylen K."/>
        </authorList>
    </citation>
    <scope>NUCLEOTIDE SEQUENCE [LARGE SCALE GENOMIC DNA]</scope>
    <source>
        <strain evidence="16 17">R-67175</strain>
    </source>
</reference>
<dbReference type="SUPFAM" id="SSF48024">
    <property type="entry name" value="N-terminal domain of DnaB helicase"/>
    <property type="match status" value="1"/>
</dbReference>
<dbReference type="InterPro" id="IPR007694">
    <property type="entry name" value="DNA_helicase_DnaB-like_C"/>
</dbReference>
<keyword evidence="5 14" id="KW-0547">Nucleotide-binding</keyword>
<dbReference type="STRING" id="1774969.AUC69_14590"/>
<dbReference type="OrthoDB" id="9773982at2"/>
<accession>A0A1E3VS93</accession>
<dbReference type="Pfam" id="PF00772">
    <property type="entry name" value="DnaB"/>
    <property type="match status" value="1"/>
</dbReference>
<evidence type="ECO:0000313" key="16">
    <source>
        <dbReference type="EMBL" id="ODR96389.1"/>
    </source>
</evidence>
<dbReference type="InterPro" id="IPR036185">
    <property type="entry name" value="DNA_heli_DnaB-like_N_sf"/>
</dbReference>
<dbReference type="Gene3D" id="3.40.50.300">
    <property type="entry name" value="P-loop containing nucleotide triphosphate hydrolases"/>
    <property type="match status" value="1"/>
</dbReference>
<evidence type="ECO:0000256" key="11">
    <source>
        <dbReference type="ARBA" id="ARBA00044932"/>
    </source>
</evidence>
<dbReference type="InterPro" id="IPR007692">
    <property type="entry name" value="DNA_helicase_DnaB"/>
</dbReference>
<dbReference type="Gene3D" id="1.10.860.10">
    <property type="entry name" value="DNAb Helicase, Chain A"/>
    <property type="match status" value="1"/>
</dbReference>
<comment type="similarity">
    <text evidence="1 14">Belongs to the helicase family. DnaB subfamily.</text>
</comment>
<dbReference type="CDD" id="cd00984">
    <property type="entry name" value="DnaB_C"/>
    <property type="match status" value="1"/>
</dbReference>
<evidence type="ECO:0000256" key="9">
    <source>
        <dbReference type="ARBA" id="ARBA00023125"/>
    </source>
</evidence>
<comment type="caution">
    <text evidence="16">The sequence shown here is derived from an EMBL/GenBank/DDBJ whole genome shotgun (WGS) entry which is preliminary data.</text>
</comment>
<keyword evidence="7 14" id="KW-0347">Helicase</keyword>
<dbReference type="GO" id="GO:0005524">
    <property type="term" value="F:ATP binding"/>
    <property type="evidence" value="ECO:0007669"/>
    <property type="project" value="UniProtKB-UniRule"/>
</dbReference>
<comment type="function">
    <text evidence="11 14">The main replicative DNA helicase, it participates in initiation and elongation during chromosome replication. Travels ahead of the DNA replisome, separating dsDNA into templates for DNA synthesis. A processive ATP-dependent 5'-3' DNA helicase it has DNA-dependent ATPase activity.</text>
</comment>
<keyword evidence="8 14" id="KW-0067">ATP-binding</keyword>
<dbReference type="InterPro" id="IPR007693">
    <property type="entry name" value="DNA_helicase_DnaB-like_N"/>
</dbReference>
<dbReference type="EMBL" id="LPWF01000029">
    <property type="protein sequence ID" value="ODR96389.1"/>
    <property type="molecule type" value="Genomic_DNA"/>
</dbReference>
<evidence type="ECO:0000256" key="5">
    <source>
        <dbReference type="ARBA" id="ARBA00022741"/>
    </source>
</evidence>
<organism evidence="16 17">
    <name type="scientific">Methyloceanibacter superfactus</name>
    <dbReference type="NCBI Taxonomy" id="1774969"/>
    <lineage>
        <taxon>Bacteria</taxon>
        <taxon>Pseudomonadati</taxon>
        <taxon>Pseudomonadota</taxon>
        <taxon>Alphaproteobacteria</taxon>
        <taxon>Hyphomicrobiales</taxon>
        <taxon>Hyphomicrobiaceae</taxon>
        <taxon>Methyloceanibacter</taxon>
    </lineage>
</organism>
<dbReference type="EC" id="5.6.2.3" evidence="13 14"/>
<evidence type="ECO:0000256" key="13">
    <source>
        <dbReference type="NCBIfam" id="TIGR00665"/>
    </source>
</evidence>
<dbReference type="InterPro" id="IPR016136">
    <property type="entry name" value="DNA_helicase_N/primase_C"/>
</dbReference>
<name>A0A1E3VS93_9HYPH</name>
<keyword evidence="3 14" id="KW-0639">Primosome</keyword>
<evidence type="ECO:0000256" key="2">
    <source>
        <dbReference type="ARBA" id="ARBA00011643"/>
    </source>
</evidence>
<evidence type="ECO:0000256" key="14">
    <source>
        <dbReference type="RuleBase" id="RU362085"/>
    </source>
</evidence>
<evidence type="ECO:0000256" key="1">
    <source>
        <dbReference type="ARBA" id="ARBA00008428"/>
    </source>
</evidence>
<keyword evidence="4 14" id="KW-0235">DNA replication</keyword>
<evidence type="ECO:0000256" key="4">
    <source>
        <dbReference type="ARBA" id="ARBA00022705"/>
    </source>
</evidence>
<evidence type="ECO:0000259" key="15">
    <source>
        <dbReference type="PROSITE" id="PS51199"/>
    </source>
</evidence>
<feature type="domain" description="SF4 helicase" evidence="15">
    <location>
        <begin position="192"/>
        <end position="487"/>
    </location>
</feature>
<dbReference type="SMART" id="SM00382">
    <property type="entry name" value="AAA"/>
    <property type="match status" value="1"/>
</dbReference>
<comment type="catalytic activity">
    <reaction evidence="12 14">
        <text>ATP + H2O = ADP + phosphate + H(+)</text>
        <dbReference type="Rhea" id="RHEA:13065"/>
        <dbReference type="ChEBI" id="CHEBI:15377"/>
        <dbReference type="ChEBI" id="CHEBI:15378"/>
        <dbReference type="ChEBI" id="CHEBI:30616"/>
        <dbReference type="ChEBI" id="CHEBI:43474"/>
        <dbReference type="ChEBI" id="CHEBI:456216"/>
        <dbReference type="EC" id="5.6.2.3"/>
    </reaction>
</comment>
<proteinExistence type="inferred from homology"/>
<evidence type="ECO:0000256" key="12">
    <source>
        <dbReference type="ARBA" id="ARBA00048954"/>
    </source>
</evidence>
<dbReference type="NCBIfam" id="TIGR00665">
    <property type="entry name" value="DnaB"/>
    <property type="match status" value="1"/>
</dbReference>
<dbReference type="GO" id="GO:0005829">
    <property type="term" value="C:cytosol"/>
    <property type="evidence" value="ECO:0007669"/>
    <property type="project" value="TreeGrafter"/>
</dbReference>
<sequence>MSNAAILPRPVPETPVFREAPHNLEAEQALLGAILVNNEAVDRVSSFLKPQHFFDPLHGRIFETAAKLIMGGKRATPITLKTYFQNDEPVGELSVPQYLGRLAANATTIINAEDYGRTVYDLAVRRQLIDIGEAMVNTAYDSPIDAPPATQIEGAEQQLYELAETGKYGTGFEPFSSALTDAIDMAANAYRRDGGLSGLATGFSDLDQRMGGLQASDLIIIAGRPSMGKTALATNIAYHVAKAYKSDPDSDKPLDGAVVGFFSLEMSAEQLATRIIAEQSYIPSERIRRGRIDSDEFDRIVEVSQELQNLPLFIDQTGGISVAQLAARARRLKRQRGLGFVIVDYLQLLSGSSRRAQEGRVQEVTEITTGLKALAKELQVPILALSQLSRQVENREDKRPQLADLRESGSIEQDADVVMFVFREEYYLERSQPRENTEEHRQWQMDMEAVTGKADVIIGKQRHGPTGTVTLQFTPEFTRFSNLAASQRLPERME</sequence>
<keyword evidence="6 14" id="KW-0378">Hydrolase</keyword>
<keyword evidence="9 14" id="KW-0238">DNA-binding</keyword>
<gene>
    <name evidence="16" type="ORF">AUC69_14590</name>
</gene>
<evidence type="ECO:0000256" key="3">
    <source>
        <dbReference type="ARBA" id="ARBA00022515"/>
    </source>
</evidence>
<dbReference type="GO" id="GO:0016887">
    <property type="term" value="F:ATP hydrolysis activity"/>
    <property type="evidence" value="ECO:0007669"/>
    <property type="project" value="RHEA"/>
</dbReference>
<dbReference type="Pfam" id="PF03796">
    <property type="entry name" value="DnaB_C"/>
    <property type="match status" value="1"/>
</dbReference>
<dbReference type="GO" id="GO:1990077">
    <property type="term" value="C:primosome complex"/>
    <property type="evidence" value="ECO:0007669"/>
    <property type="project" value="UniProtKB-UniRule"/>
</dbReference>
<dbReference type="NCBIfam" id="NF006606">
    <property type="entry name" value="PRK09165.1"/>
    <property type="match status" value="1"/>
</dbReference>
<dbReference type="AlphaFoldDB" id="A0A1E3VS93"/>
<dbReference type="PANTHER" id="PTHR30153:SF2">
    <property type="entry name" value="REPLICATIVE DNA HELICASE"/>
    <property type="match status" value="1"/>
</dbReference>
<dbReference type="GO" id="GO:0006269">
    <property type="term" value="P:DNA replication, synthesis of primer"/>
    <property type="evidence" value="ECO:0007669"/>
    <property type="project" value="UniProtKB-UniRule"/>
</dbReference>
<evidence type="ECO:0000256" key="8">
    <source>
        <dbReference type="ARBA" id="ARBA00022840"/>
    </source>
</evidence>
<evidence type="ECO:0000256" key="7">
    <source>
        <dbReference type="ARBA" id="ARBA00022806"/>
    </source>
</evidence>
<evidence type="ECO:0000256" key="10">
    <source>
        <dbReference type="ARBA" id="ARBA00023235"/>
    </source>
</evidence>
<dbReference type="PROSITE" id="PS51199">
    <property type="entry name" value="SF4_HELICASE"/>
    <property type="match status" value="1"/>
</dbReference>
<dbReference type="Proteomes" id="UP000094472">
    <property type="component" value="Unassembled WGS sequence"/>
</dbReference>
<dbReference type="InterPro" id="IPR027417">
    <property type="entry name" value="P-loop_NTPase"/>
</dbReference>
<dbReference type="GO" id="GO:0043139">
    <property type="term" value="F:5'-3' DNA helicase activity"/>
    <property type="evidence" value="ECO:0007669"/>
    <property type="project" value="UniProtKB-EC"/>
</dbReference>
<dbReference type="InterPro" id="IPR003593">
    <property type="entry name" value="AAA+_ATPase"/>
</dbReference>
<keyword evidence="17" id="KW-1185">Reference proteome</keyword>
<dbReference type="SUPFAM" id="SSF52540">
    <property type="entry name" value="P-loop containing nucleoside triphosphate hydrolases"/>
    <property type="match status" value="1"/>
</dbReference>
<evidence type="ECO:0000256" key="6">
    <source>
        <dbReference type="ARBA" id="ARBA00022801"/>
    </source>
</evidence>
<dbReference type="RefSeq" id="WP_069442320.1">
    <property type="nucleotide sequence ID" value="NZ_LPWF01000029.1"/>
</dbReference>
<evidence type="ECO:0000313" key="17">
    <source>
        <dbReference type="Proteomes" id="UP000094472"/>
    </source>
</evidence>
<dbReference type="GO" id="GO:0003677">
    <property type="term" value="F:DNA binding"/>
    <property type="evidence" value="ECO:0007669"/>
    <property type="project" value="UniProtKB-UniRule"/>
</dbReference>